<comment type="caution">
    <text evidence="4">The sequence shown here is derived from an EMBL/GenBank/DDBJ whole genome shotgun (WGS) entry which is preliminary data.</text>
</comment>
<dbReference type="InterPro" id="IPR011444">
    <property type="entry name" value="DUF1549"/>
</dbReference>
<feature type="domain" description="DUF1553" evidence="3">
    <location>
        <begin position="456"/>
        <end position="576"/>
    </location>
</feature>
<sequence precursor="true">MRGFLYCITILLCGYMASAAEVDFGTAVDFDTEIVPILSKAGCNTASCHGSAAGQGGFRLSLFGGDPDFDYRTIVNELEGRRVNPVEPTESLVLAKPSGRLEHGGGEVLQLDGAAAHTLADWIASGTPRLRLRQVVQLLVTPNAFVAEKVPASFPLNVTAVFSDGVERDVTRESAYVSQNESALQVDPVGNATITLPGRHGAVIRFASFVKTVSVTTPLGTELPSFPSWAQRNWVDEEINSTLLSLRLSPAMPSDDATFLRRLSLDLTGRLPLPAEVEPFVADENDSKRSALVDRLLQSEAFTDYWTHRLAIQLRFRKPATDDVAAKVFYRWLKDQVANDVGWNEIAVSLILAEGDTHSHGAATVHRLVANARDEAEYMSEVLMGVRLQCANCHNHPLDQWTQDDFHGLAAIFAGLERGQVVRFTGRGEVMHPRTGHAAVPRIPGERFLQGELDQRPQFAEWLTQQNNPYFAKAMVGRIWEALMGRGLVSPVDDLRSTNPASHPQLLHRLTDFFIKNGYRIRPLIRRICHSAAYERSSRRPADSPPDDRFYSYAMTKQLTAEVLADAISDVTGVADDFDGVSRAINVVDRTHSSSKLVFLGQCLPGEGCSTAVSGGRGIASKLHLMNGELLNEKIQHDDGRLSRLWTEATETNEMVSEFYLRALGRPPSSDELAQWCERLDATEDAYEKAARLEDFLWALLNCHEFTTNQ</sequence>
<accession>A0A5C6E177</accession>
<dbReference type="Pfam" id="PF07583">
    <property type="entry name" value="PSCyt2"/>
    <property type="match status" value="1"/>
</dbReference>
<dbReference type="RefSeq" id="WP_146525455.1">
    <property type="nucleotide sequence ID" value="NZ_SJPV01000002.1"/>
</dbReference>
<reference evidence="4 5" key="1">
    <citation type="submission" date="2019-02" db="EMBL/GenBank/DDBJ databases">
        <title>Deep-cultivation of Planctomycetes and their phenomic and genomic characterization uncovers novel biology.</title>
        <authorList>
            <person name="Wiegand S."/>
            <person name="Jogler M."/>
            <person name="Boedeker C."/>
            <person name="Pinto D."/>
            <person name="Vollmers J."/>
            <person name="Rivas-Marin E."/>
            <person name="Kohn T."/>
            <person name="Peeters S.H."/>
            <person name="Heuer A."/>
            <person name="Rast P."/>
            <person name="Oberbeckmann S."/>
            <person name="Bunk B."/>
            <person name="Jeske O."/>
            <person name="Meyerdierks A."/>
            <person name="Storesund J.E."/>
            <person name="Kallscheuer N."/>
            <person name="Luecker S."/>
            <person name="Lage O.M."/>
            <person name="Pohl T."/>
            <person name="Merkel B.J."/>
            <person name="Hornburger P."/>
            <person name="Mueller R.-W."/>
            <person name="Bruemmer F."/>
            <person name="Labrenz M."/>
            <person name="Spormann A.M."/>
            <person name="Op Den Camp H."/>
            <person name="Overmann J."/>
            <person name="Amann R."/>
            <person name="Jetten M.S.M."/>
            <person name="Mascher T."/>
            <person name="Medema M.H."/>
            <person name="Devos D.P."/>
            <person name="Kaster A.-K."/>
            <person name="Ovreas L."/>
            <person name="Rohde M."/>
            <person name="Galperin M.Y."/>
            <person name="Jogler C."/>
        </authorList>
    </citation>
    <scope>NUCLEOTIDE SEQUENCE [LARGE SCALE GENOMIC DNA]</scope>
    <source>
        <strain evidence="4 5">Poly41</strain>
    </source>
</reference>
<evidence type="ECO:0008006" key="6">
    <source>
        <dbReference type="Google" id="ProtNLM"/>
    </source>
</evidence>
<feature type="signal peptide" evidence="1">
    <location>
        <begin position="1"/>
        <end position="19"/>
    </location>
</feature>
<evidence type="ECO:0000313" key="5">
    <source>
        <dbReference type="Proteomes" id="UP000319143"/>
    </source>
</evidence>
<dbReference type="AlphaFoldDB" id="A0A5C6E177"/>
<evidence type="ECO:0000313" key="4">
    <source>
        <dbReference type="EMBL" id="TWU40939.1"/>
    </source>
</evidence>
<dbReference type="PANTHER" id="PTHR35889">
    <property type="entry name" value="CYCLOINULO-OLIGOSACCHARIDE FRUCTANOTRANSFERASE-RELATED"/>
    <property type="match status" value="1"/>
</dbReference>
<evidence type="ECO:0000256" key="1">
    <source>
        <dbReference type="SAM" id="SignalP"/>
    </source>
</evidence>
<dbReference type="Proteomes" id="UP000319143">
    <property type="component" value="Unassembled WGS sequence"/>
</dbReference>
<proteinExistence type="predicted"/>
<dbReference type="OrthoDB" id="289126at2"/>
<dbReference type="InterPro" id="IPR022655">
    <property type="entry name" value="DUF1553"/>
</dbReference>
<dbReference type="EMBL" id="SJPV01000002">
    <property type="protein sequence ID" value="TWU40939.1"/>
    <property type="molecule type" value="Genomic_DNA"/>
</dbReference>
<evidence type="ECO:0000259" key="3">
    <source>
        <dbReference type="Pfam" id="PF07587"/>
    </source>
</evidence>
<name>A0A5C6E177_9BACT</name>
<protein>
    <recommendedName>
        <fullName evidence="6">Bacterial Ig-like domain (Group 2)</fullName>
    </recommendedName>
</protein>
<feature type="chain" id="PRO_5023133466" description="Bacterial Ig-like domain (Group 2)" evidence="1">
    <location>
        <begin position="20"/>
        <end position="710"/>
    </location>
</feature>
<feature type="domain" description="DUF1549" evidence="2">
    <location>
        <begin position="235"/>
        <end position="416"/>
    </location>
</feature>
<evidence type="ECO:0000259" key="2">
    <source>
        <dbReference type="Pfam" id="PF07583"/>
    </source>
</evidence>
<dbReference type="PANTHER" id="PTHR35889:SF3">
    <property type="entry name" value="F-BOX DOMAIN-CONTAINING PROTEIN"/>
    <property type="match status" value="1"/>
</dbReference>
<dbReference type="Pfam" id="PF07587">
    <property type="entry name" value="PSD1"/>
    <property type="match status" value="1"/>
</dbReference>
<organism evidence="4 5">
    <name type="scientific">Novipirellula artificiosorum</name>
    <dbReference type="NCBI Taxonomy" id="2528016"/>
    <lineage>
        <taxon>Bacteria</taxon>
        <taxon>Pseudomonadati</taxon>
        <taxon>Planctomycetota</taxon>
        <taxon>Planctomycetia</taxon>
        <taxon>Pirellulales</taxon>
        <taxon>Pirellulaceae</taxon>
        <taxon>Novipirellula</taxon>
    </lineage>
</organism>
<gene>
    <name evidence="4" type="ORF">Poly41_17740</name>
</gene>
<keyword evidence="5" id="KW-1185">Reference proteome</keyword>
<keyword evidence="1" id="KW-0732">Signal</keyword>